<keyword evidence="8 11" id="KW-0067">ATP-binding</keyword>
<dbReference type="UniPathway" id="UPA00253">
    <property type="reaction ID" value="UER00332"/>
</dbReference>
<dbReference type="NCBIfam" id="TIGR00482">
    <property type="entry name" value="nicotinate (nicotinamide) nucleotide adenylyltransferase"/>
    <property type="match status" value="1"/>
</dbReference>
<protein>
    <recommendedName>
        <fullName evidence="11">Probable nicotinate-nucleotide adenylyltransferase</fullName>
        <ecNumber evidence="11">2.7.7.18</ecNumber>
    </recommendedName>
    <alternativeName>
        <fullName evidence="11">Deamido-NAD(+) diphosphorylase</fullName>
    </alternativeName>
    <alternativeName>
        <fullName evidence="11">Deamido-NAD(+) pyrophosphorylase</fullName>
    </alternativeName>
    <alternativeName>
        <fullName evidence="11">Nicotinate mononucleotide adenylyltransferase</fullName>
        <shortName evidence="11">NaMN adenylyltransferase</shortName>
    </alternativeName>
</protein>
<keyword evidence="4 11" id="KW-0662">Pyridine nucleotide biosynthesis</keyword>
<dbReference type="NCBIfam" id="TIGR00125">
    <property type="entry name" value="cyt_tran_rel"/>
    <property type="match status" value="1"/>
</dbReference>
<sequence>MIGILGGTFDPIHYGHLRPALEVLHALGLSEIRFIPAANPPHRPPPVAGAAQRLKMVELAVAGVPGLRVDDREIRRGGPSYTVPTLESLRAELGDVPMCLLMGTDAFAGIETWHEWRRLPGLAHLVVMVRPGWPFPAAARLPAWARGRVCRAARELAQSSAGRIYHQAVTPQDISATRIRELIARGEPVEGQLPPAVRDYIRANRLYSGRGS</sequence>
<gene>
    <name evidence="11" type="primary">nadD</name>
    <name evidence="13" type="ORF">A2V92_02820</name>
</gene>
<evidence type="ECO:0000259" key="12">
    <source>
        <dbReference type="Pfam" id="PF01467"/>
    </source>
</evidence>
<dbReference type="SUPFAM" id="SSF52374">
    <property type="entry name" value="Nucleotidylyl transferase"/>
    <property type="match status" value="1"/>
</dbReference>
<evidence type="ECO:0000256" key="1">
    <source>
        <dbReference type="ARBA" id="ARBA00002324"/>
    </source>
</evidence>
<evidence type="ECO:0000256" key="8">
    <source>
        <dbReference type="ARBA" id="ARBA00022840"/>
    </source>
</evidence>
<evidence type="ECO:0000256" key="7">
    <source>
        <dbReference type="ARBA" id="ARBA00022741"/>
    </source>
</evidence>
<dbReference type="NCBIfam" id="NF000839">
    <property type="entry name" value="PRK00071.1-1"/>
    <property type="match status" value="1"/>
</dbReference>
<evidence type="ECO:0000313" key="13">
    <source>
        <dbReference type="EMBL" id="OGI43450.1"/>
    </source>
</evidence>
<dbReference type="InterPro" id="IPR004821">
    <property type="entry name" value="Cyt_trans-like"/>
</dbReference>
<proteinExistence type="inferred from homology"/>
<evidence type="ECO:0000256" key="5">
    <source>
        <dbReference type="ARBA" id="ARBA00022679"/>
    </source>
</evidence>
<name>A0A1F6TEA1_9PROT</name>
<dbReference type="GO" id="GO:0009435">
    <property type="term" value="P:NAD+ biosynthetic process"/>
    <property type="evidence" value="ECO:0007669"/>
    <property type="project" value="UniProtKB-UniRule"/>
</dbReference>
<dbReference type="GO" id="GO:0005524">
    <property type="term" value="F:ATP binding"/>
    <property type="evidence" value="ECO:0007669"/>
    <property type="project" value="UniProtKB-KW"/>
</dbReference>
<evidence type="ECO:0000256" key="11">
    <source>
        <dbReference type="HAMAP-Rule" id="MF_00244"/>
    </source>
</evidence>
<dbReference type="NCBIfam" id="NF000840">
    <property type="entry name" value="PRK00071.1-3"/>
    <property type="match status" value="1"/>
</dbReference>
<dbReference type="CDD" id="cd02165">
    <property type="entry name" value="NMNAT"/>
    <property type="match status" value="1"/>
</dbReference>
<dbReference type="AlphaFoldDB" id="A0A1F6TEA1"/>
<dbReference type="HAMAP" id="MF_00244">
    <property type="entry name" value="NaMN_adenylyltr"/>
    <property type="match status" value="1"/>
</dbReference>
<feature type="domain" description="Cytidyltransferase-like" evidence="12">
    <location>
        <begin position="4"/>
        <end position="181"/>
    </location>
</feature>
<dbReference type="EMBL" id="MFST01000117">
    <property type="protein sequence ID" value="OGI43450.1"/>
    <property type="molecule type" value="Genomic_DNA"/>
</dbReference>
<evidence type="ECO:0000313" key="14">
    <source>
        <dbReference type="Proteomes" id="UP000179344"/>
    </source>
</evidence>
<dbReference type="PANTHER" id="PTHR39321:SF3">
    <property type="entry name" value="PHOSPHOPANTETHEINE ADENYLYLTRANSFERASE"/>
    <property type="match status" value="1"/>
</dbReference>
<dbReference type="InterPro" id="IPR005248">
    <property type="entry name" value="NadD/NMNAT"/>
</dbReference>
<comment type="function">
    <text evidence="1 11">Catalyzes the reversible adenylation of nicotinate mononucleotide (NaMN) to nicotinic acid adenine dinucleotide (NaAD).</text>
</comment>
<dbReference type="PANTHER" id="PTHR39321">
    <property type="entry name" value="NICOTINATE-NUCLEOTIDE ADENYLYLTRANSFERASE-RELATED"/>
    <property type="match status" value="1"/>
</dbReference>
<comment type="catalytic activity">
    <reaction evidence="10 11">
        <text>nicotinate beta-D-ribonucleotide + ATP + H(+) = deamido-NAD(+) + diphosphate</text>
        <dbReference type="Rhea" id="RHEA:22860"/>
        <dbReference type="ChEBI" id="CHEBI:15378"/>
        <dbReference type="ChEBI" id="CHEBI:30616"/>
        <dbReference type="ChEBI" id="CHEBI:33019"/>
        <dbReference type="ChEBI" id="CHEBI:57502"/>
        <dbReference type="ChEBI" id="CHEBI:58437"/>
        <dbReference type="EC" id="2.7.7.18"/>
    </reaction>
</comment>
<evidence type="ECO:0000256" key="6">
    <source>
        <dbReference type="ARBA" id="ARBA00022695"/>
    </source>
</evidence>
<keyword evidence="9 11" id="KW-0520">NAD</keyword>
<keyword evidence="5 11" id="KW-0808">Transferase</keyword>
<evidence type="ECO:0000256" key="9">
    <source>
        <dbReference type="ARBA" id="ARBA00023027"/>
    </source>
</evidence>
<evidence type="ECO:0000256" key="10">
    <source>
        <dbReference type="ARBA" id="ARBA00048721"/>
    </source>
</evidence>
<comment type="pathway">
    <text evidence="2 11">Cofactor biosynthesis; NAD(+) biosynthesis; deamido-NAD(+) from nicotinate D-ribonucleotide: step 1/1.</text>
</comment>
<dbReference type="EC" id="2.7.7.18" evidence="11"/>
<organism evidence="13 14">
    <name type="scientific">Candidatus Muproteobacteria bacterium RBG_16_65_31</name>
    <dbReference type="NCBI Taxonomy" id="1817759"/>
    <lineage>
        <taxon>Bacteria</taxon>
        <taxon>Pseudomonadati</taxon>
        <taxon>Pseudomonadota</taxon>
        <taxon>Candidatus Muproteobacteria</taxon>
    </lineage>
</organism>
<dbReference type="Gene3D" id="3.40.50.620">
    <property type="entry name" value="HUPs"/>
    <property type="match status" value="1"/>
</dbReference>
<dbReference type="Pfam" id="PF01467">
    <property type="entry name" value="CTP_transf_like"/>
    <property type="match status" value="1"/>
</dbReference>
<dbReference type="GO" id="GO:0004515">
    <property type="term" value="F:nicotinate-nucleotide adenylyltransferase activity"/>
    <property type="evidence" value="ECO:0007669"/>
    <property type="project" value="UniProtKB-UniRule"/>
</dbReference>
<keyword evidence="7 11" id="KW-0547">Nucleotide-binding</keyword>
<dbReference type="InterPro" id="IPR014729">
    <property type="entry name" value="Rossmann-like_a/b/a_fold"/>
</dbReference>
<evidence type="ECO:0000256" key="3">
    <source>
        <dbReference type="ARBA" id="ARBA00009014"/>
    </source>
</evidence>
<evidence type="ECO:0000256" key="4">
    <source>
        <dbReference type="ARBA" id="ARBA00022642"/>
    </source>
</evidence>
<reference evidence="13 14" key="1">
    <citation type="journal article" date="2016" name="Nat. Commun.">
        <title>Thousands of microbial genomes shed light on interconnected biogeochemical processes in an aquifer system.</title>
        <authorList>
            <person name="Anantharaman K."/>
            <person name="Brown C.T."/>
            <person name="Hug L.A."/>
            <person name="Sharon I."/>
            <person name="Castelle C.J."/>
            <person name="Probst A.J."/>
            <person name="Thomas B.C."/>
            <person name="Singh A."/>
            <person name="Wilkins M.J."/>
            <person name="Karaoz U."/>
            <person name="Brodie E.L."/>
            <person name="Williams K.H."/>
            <person name="Hubbard S.S."/>
            <person name="Banfield J.F."/>
        </authorList>
    </citation>
    <scope>NUCLEOTIDE SEQUENCE [LARGE SCALE GENOMIC DNA]</scope>
</reference>
<comment type="caution">
    <text evidence="13">The sequence shown here is derived from an EMBL/GenBank/DDBJ whole genome shotgun (WGS) entry which is preliminary data.</text>
</comment>
<dbReference type="Proteomes" id="UP000179344">
    <property type="component" value="Unassembled WGS sequence"/>
</dbReference>
<accession>A0A1F6TEA1</accession>
<keyword evidence="6 11" id="KW-0548">Nucleotidyltransferase</keyword>
<comment type="similarity">
    <text evidence="3 11">Belongs to the NadD family.</text>
</comment>
<evidence type="ECO:0000256" key="2">
    <source>
        <dbReference type="ARBA" id="ARBA00005019"/>
    </source>
</evidence>